<keyword evidence="2" id="KW-0285">Flavoprotein</keyword>
<keyword evidence="7" id="KW-0408">Iron</keyword>
<dbReference type="Gene3D" id="2.40.30.10">
    <property type="entry name" value="Translation factors"/>
    <property type="match status" value="1"/>
</dbReference>
<gene>
    <name evidence="11" type="ORF">Cph01nite_27360</name>
</gene>
<comment type="cofactor">
    <cofactor evidence="1">
        <name>FAD</name>
        <dbReference type="ChEBI" id="CHEBI:57692"/>
    </cofactor>
</comment>
<keyword evidence="8" id="KW-0411">Iron-sulfur</keyword>
<dbReference type="InterPro" id="IPR001433">
    <property type="entry name" value="OxRdtase_FAD/NAD-bd"/>
</dbReference>
<evidence type="ECO:0000259" key="9">
    <source>
        <dbReference type="PROSITE" id="PS51085"/>
    </source>
</evidence>
<dbReference type="InterPro" id="IPR050415">
    <property type="entry name" value="MRET"/>
</dbReference>
<dbReference type="Gene3D" id="3.40.50.80">
    <property type="entry name" value="Nucleotide-binding domain of ferredoxin-NADP reductase (FNR) module"/>
    <property type="match status" value="1"/>
</dbReference>
<dbReference type="PROSITE" id="PS51384">
    <property type="entry name" value="FAD_FR"/>
    <property type="match status" value="1"/>
</dbReference>
<evidence type="ECO:0000313" key="11">
    <source>
        <dbReference type="EMBL" id="GIG40974.1"/>
    </source>
</evidence>
<evidence type="ECO:0000256" key="5">
    <source>
        <dbReference type="ARBA" id="ARBA00022827"/>
    </source>
</evidence>
<dbReference type="InterPro" id="IPR012675">
    <property type="entry name" value="Beta-grasp_dom_sf"/>
</dbReference>
<evidence type="ECO:0000256" key="6">
    <source>
        <dbReference type="ARBA" id="ARBA00023002"/>
    </source>
</evidence>
<evidence type="ECO:0000256" key="2">
    <source>
        <dbReference type="ARBA" id="ARBA00022630"/>
    </source>
</evidence>
<dbReference type="InterPro" id="IPR017927">
    <property type="entry name" value="FAD-bd_FR_type"/>
</dbReference>
<dbReference type="Pfam" id="PF00175">
    <property type="entry name" value="NAD_binding_1"/>
    <property type="match status" value="1"/>
</dbReference>
<dbReference type="InterPro" id="IPR008333">
    <property type="entry name" value="Cbr1-like_FAD-bd_dom"/>
</dbReference>
<dbReference type="PRINTS" id="PR00410">
    <property type="entry name" value="PHEHYDRXLASE"/>
</dbReference>
<dbReference type="EMBL" id="BONP01000018">
    <property type="protein sequence ID" value="GIG40974.1"/>
    <property type="molecule type" value="Genomic_DNA"/>
</dbReference>
<dbReference type="Gene3D" id="3.10.20.30">
    <property type="match status" value="1"/>
</dbReference>
<dbReference type="Proteomes" id="UP000614741">
    <property type="component" value="Unassembled WGS sequence"/>
</dbReference>
<dbReference type="InterPro" id="IPR001709">
    <property type="entry name" value="Flavoprot_Pyr_Nucl_cyt_Rdtase"/>
</dbReference>
<dbReference type="CDD" id="cd00207">
    <property type="entry name" value="fer2"/>
    <property type="match status" value="1"/>
</dbReference>
<evidence type="ECO:0000256" key="3">
    <source>
        <dbReference type="ARBA" id="ARBA00022714"/>
    </source>
</evidence>
<evidence type="ECO:0000256" key="1">
    <source>
        <dbReference type="ARBA" id="ARBA00001974"/>
    </source>
</evidence>
<keyword evidence="4" id="KW-0479">Metal-binding</keyword>
<proteinExistence type="predicted"/>
<feature type="domain" description="2Fe-2S ferredoxin-type" evidence="9">
    <location>
        <begin position="245"/>
        <end position="336"/>
    </location>
</feature>
<dbReference type="PROSITE" id="PS51085">
    <property type="entry name" value="2FE2S_FER_2"/>
    <property type="match status" value="1"/>
</dbReference>
<evidence type="ECO:0000259" key="10">
    <source>
        <dbReference type="PROSITE" id="PS51384"/>
    </source>
</evidence>
<dbReference type="PRINTS" id="PR00371">
    <property type="entry name" value="FPNCR"/>
</dbReference>
<sequence length="337" mass="35697">MLRLRVADKRVLSRSAVSVDLVPELTTELTDYRPGQFLTLLVPHGDGAHVERSYSLSSSPDVDARMSITVARVPGGRGSSWIHDDLGPEDVVQARPPAGRFVPRCLDESVVMVAAGTGIAPVFSIIKSVLAAGRGRVDLLHLARDAEHLYFRSELAALAQAHPDRLTVTAWLSGAQGRLTEAHLREQLAPHTSRRLFVCGPVSLMSRVVSVATSLGYPPGRISTEEFVAQGAGAPTVPGERGDASVLSATYGGTRYTVASAVGERVLDALLAAGVPAPFSCRAGICSACRCTVVRGEVTMLRDDGLDEEERAAGYHLACQSVVLGGDVHVDFDAQAP</sequence>
<keyword evidence="5" id="KW-0274">FAD</keyword>
<comment type="caution">
    <text evidence="11">The sequence shown here is derived from an EMBL/GenBank/DDBJ whole genome shotgun (WGS) entry which is preliminary data.</text>
</comment>
<dbReference type="PANTHER" id="PTHR47354:SF8">
    <property type="entry name" value="1,2-PHENYLACETYL-COA EPOXIDASE, SUBUNIT E"/>
    <property type="match status" value="1"/>
</dbReference>
<name>A0ABQ4DNQ4_9CELL</name>
<keyword evidence="12" id="KW-1185">Reference proteome</keyword>
<dbReference type="InterPro" id="IPR017938">
    <property type="entry name" value="Riboflavin_synthase-like_b-brl"/>
</dbReference>
<feature type="domain" description="FAD-binding FR-type" evidence="10">
    <location>
        <begin position="1"/>
        <end position="104"/>
    </location>
</feature>
<dbReference type="InterPro" id="IPR006058">
    <property type="entry name" value="2Fe2S_fd_BS"/>
</dbReference>
<dbReference type="InterPro" id="IPR039261">
    <property type="entry name" value="FNR_nucleotide-bd"/>
</dbReference>
<keyword evidence="3" id="KW-0001">2Fe-2S</keyword>
<dbReference type="PROSITE" id="PS00197">
    <property type="entry name" value="2FE2S_FER_1"/>
    <property type="match status" value="1"/>
</dbReference>
<reference evidence="11 12" key="1">
    <citation type="submission" date="2021-01" db="EMBL/GenBank/DDBJ databases">
        <title>Whole genome shotgun sequence of Cellulomonas phragmiteti NBRC 110785.</title>
        <authorList>
            <person name="Komaki H."/>
            <person name="Tamura T."/>
        </authorList>
    </citation>
    <scope>NUCLEOTIDE SEQUENCE [LARGE SCALE GENOMIC DNA]</scope>
    <source>
        <strain evidence="11 12">NBRC 110785</strain>
    </source>
</reference>
<dbReference type="InterPro" id="IPR036010">
    <property type="entry name" value="2Fe-2S_ferredoxin-like_sf"/>
</dbReference>
<accession>A0ABQ4DNQ4</accession>
<keyword evidence="6" id="KW-0560">Oxidoreductase</keyword>
<dbReference type="Pfam" id="PF00111">
    <property type="entry name" value="Fer2"/>
    <property type="match status" value="1"/>
</dbReference>
<dbReference type="InterPro" id="IPR001041">
    <property type="entry name" value="2Fe-2S_ferredoxin-type"/>
</dbReference>
<protein>
    <submittedName>
        <fullName evidence="11">Oxidoreductase</fullName>
    </submittedName>
</protein>
<dbReference type="PANTHER" id="PTHR47354">
    <property type="entry name" value="NADH OXIDOREDUCTASE HCR"/>
    <property type="match status" value="1"/>
</dbReference>
<organism evidence="11 12">
    <name type="scientific">Cellulomonas phragmiteti</name>
    <dbReference type="NCBI Taxonomy" id="478780"/>
    <lineage>
        <taxon>Bacteria</taxon>
        <taxon>Bacillati</taxon>
        <taxon>Actinomycetota</taxon>
        <taxon>Actinomycetes</taxon>
        <taxon>Micrococcales</taxon>
        <taxon>Cellulomonadaceae</taxon>
        <taxon>Cellulomonas</taxon>
    </lineage>
</organism>
<dbReference type="SUPFAM" id="SSF54292">
    <property type="entry name" value="2Fe-2S ferredoxin-like"/>
    <property type="match status" value="1"/>
</dbReference>
<dbReference type="SUPFAM" id="SSF63380">
    <property type="entry name" value="Riboflavin synthase domain-like"/>
    <property type="match status" value="1"/>
</dbReference>
<evidence type="ECO:0000256" key="8">
    <source>
        <dbReference type="ARBA" id="ARBA00023014"/>
    </source>
</evidence>
<dbReference type="Pfam" id="PF00970">
    <property type="entry name" value="FAD_binding_6"/>
    <property type="match status" value="1"/>
</dbReference>
<evidence type="ECO:0000256" key="4">
    <source>
        <dbReference type="ARBA" id="ARBA00022723"/>
    </source>
</evidence>
<evidence type="ECO:0000256" key="7">
    <source>
        <dbReference type="ARBA" id="ARBA00023004"/>
    </source>
</evidence>
<dbReference type="SUPFAM" id="SSF52343">
    <property type="entry name" value="Ferredoxin reductase-like, C-terminal NADP-linked domain"/>
    <property type="match status" value="1"/>
</dbReference>
<evidence type="ECO:0000313" key="12">
    <source>
        <dbReference type="Proteomes" id="UP000614741"/>
    </source>
</evidence>